<evidence type="ECO:0000256" key="10">
    <source>
        <dbReference type="SAM" id="Coils"/>
    </source>
</evidence>
<evidence type="ECO:0000256" key="4">
    <source>
        <dbReference type="ARBA" id="ARBA00022741"/>
    </source>
</evidence>
<comment type="caution">
    <text evidence="12">The sequence shown here is derived from an EMBL/GenBank/DDBJ whole genome shotgun (WGS) entry which is preliminary data.</text>
</comment>
<proteinExistence type="inferred from homology"/>
<dbReference type="PIRSF" id="PIRSF003128">
    <property type="entry name" value="RecN"/>
    <property type="match status" value="1"/>
</dbReference>
<evidence type="ECO:0000256" key="5">
    <source>
        <dbReference type="ARBA" id="ARBA00022763"/>
    </source>
</evidence>
<evidence type="ECO:0000256" key="1">
    <source>
        <dbReference type="ARBA" id="ARBA00003618"/>
    </source>
</evidence>
<comment type="similarity">
    <text evidence="2 9">Belongs to the RecN family.</text>
</comment>
<evidence type="ECO:0000259" key="11">
    <source>
        <dbReference type="Pfam" id="PF02463"/>
    </source>
</evidence>
<dbReference type="NCBIfam" id="TIGR00634">
    <property type="entry name" value="recN"/>
    <property type="match status" value="1"/>
</dbReference>
<dbReference type="InterPro" id="IPR027417">
    <property type="entry name" value="P-loop_NTPase"/>
</dbReference>
<keyword evidence="7 9" id="KW-0234">DNA repair</keyword>
<dbReference type="RefSeq" id="WP_378142727.1">
    <property type="nucleotide sequence ID" value="NZ_JBHSEF010000026.1"/>
</dbReference>
<evidence type="ECO:0000313" key="13">
    <source>
        <dbReference type="Proteomes" id="UP001595733"/>
    </source>
</evidence>
<dbReference type="CDD" id="cd03241">
    <property type="entry name" value="ABC_RecN"/>
    <property type="match status" value="2"/>
</dbReference>
<keyword evidence="13" id="KW-1185">Reference proteome</keyword>
<evidence type="ECO:0000256" key="9">
    <source>
        <dbReference type="PIRNR" id="PIRNR003128"/>
    </source>
</evidence>
<dbReference type="SUPFAM" id="SSF52540">
    <property type="entry name" value="P-loop containing nucleoside triphosphate hydrolases"/>
    <property type="match status" value="2"/>
</dbReference>
<evidence type="ECO:0000256" key="6">
    <source>
        <dbReference type="ARBA" id="ARBA00022840"/>
    </source>
</evidence>
<gene>
    <name evidence="12" type="primary">recN</name>
    <name evidence="12" type="ORF">ACFO0S_14055</name>
</gene>
<feature type="domain" description="RecF/RecN/SMC N-terminal" evidence="11">
    <location>
        <begin position="1"/>
        <end position="508"/>
    </location>
</feature>
<keyword evidence="5 9" id="KW-0227">DNA damage</keyword>
<organism evidence="12 13">
    <name type="scientific">Chryseomicrobium palamuruense</name>
    <dbReference type="NCBI Taxonomy" id="682973"/>
    <lineage>
        <taxon>Bacteria</taxon>
        <taxon>Bacillati</taxon>
        <taxon>Bacillota</taxon>
        <taxon>Bacilli</taxon>
        <taxon>Bacillales</taxon>
        <taxon>Caryophanaceae</taxon>
        <taxon>Chryseomicrobium</taxon>
    </lineage>
</organism>
<accession>A0ABV8UXY1</accession>
<evidence type="ECO:0000256" key="8">
    <source>
        <dbReference type="ARBA" id="ARBA00033408"/>
    </source>
</evidence>
<keyword evidence="10" id="KW-0175">Coiled coil</keyword>
<evidence type="ECO:0000256" key="2">
    <source>
        <dbReference type="ARBA" id="ARBA00009441"/>
    </source>
</evidence>
<evidence type="ECO:0000256" key="7">
    <source>
        <dbReference type="ARBA" id="ARBA00023204"/>
    </source>
</evidence>
<dbReference type="Pfam" id="PF02463">
    <property type="entry name" value="SMC_N"/>
    <property type="match status" value="1"/>
</dbReference>
<dbReference type="InterPro" id="IPR004604">
    <property type="entry name" value="DNA_recomb/repair_RecN"/>
</dbReference>
<dbReference type="Gene3D" id="3.40.50.300">
    <property type="entry name" value="P-loop containing nucleotide triphosphate hydrolases"/>
    <property type="match status" value="2"/>
</dbReference>
<dbReference type="InterPro" id="IPR003395">
    <property type="entry name" value="RecF/RecN/SMC_N"/>
</dbReference>
<evidence type="ECO:0000256" key="3">
    <source>
        <dbReference type="ARBA" id="ARBA00021315"/>
    </source>
</evidence>
<comment type="function">
    <text evidence="1 9">May be involved in recombinational repair of damaged DNA.</text>
</comment>
<protein>
    <recommendedName>
        <fullName evidence="3 9">DNA repair protein RecN</fullName>
    </recommendedName>
    <alternativeName>
        <fullName evidence="8 9">Recombination protein N</fullName>
    </alternativeName>
</protein>
<name>A0ABV8UXY1_9BACL</name>
<dbReference type="Proteomes" id="UP001595733">
    <property type="component" value="Unassembled WGS sequence"/>
</dbReference>
<dbReference type="PANTHER" id="PTHR11059">
    <property type="entry name" value="DNA REPAIR PROTEIN RECN"/>
    <property type="match status" value="1"/>
</dbReference>
<feature type="coiled-coil region" evidence="10">
    <location>
        <begin position="331"/>
        <end position="372"/>
    </location>
</feature>
<dbReference type="PANTHER" id="PTHR11059:SF0">
    <property type="entry name" value="DNA REPAIR PROTEIN RECN"/>
    <property type="match status" value="1"/>
</dbReference>
<keyword evidence="4" id="KW-0547">Nucleotide-binding</keyword>
<dbReference type="EMBL" id="JBHSEF010000026">
    <property type="protein sequence ID" value="MFC4356181.1"/>
    <property type="molecule type" value="Genomic_DNA"/>
</dbReference>
<evidence type="ECO:0000313" key="12">
    <source>
        <dbReference type="EMBL" id="MFC4356181.1"/>
    </source>
</evidence>
<keyword evidence="6" id="KW-0067">ATP-binding</keyword>
<sequence length="559" mass="62961">MLTELSIRNFAIIDELSISFEAGLTVLTGETGAGKSIIIDAVQLLCGARGSSEFIRHGAKRAELEGLFSLTSNTHASYRKLEELGIPTDEESIILRRELNSSGKSTCRVNGKLVTIAVLREIGSTLVDIHGQHESQELMDDKAHIRLLDQFGNSELLAAKEAYSHLYADYMKTKKRWQSLQMDDQEMTHRMDLYRFQLNEIQVANLLPGEEEELQIERTELMNYTKIVDKLQTASAAMSSESAGMEYLSVALQAVQDLAPVQPNYEKIADEFANAFFILEDLQSQIQGQLEAMEYDEERVQYVENRLALLQTLKRKYGSSVDEVIAYGAKLERQLNQLTNRDEELHSLERKVKQIEEDLAIEANELTEIRKQTAADLSRRIMEQLSALYMDRAVMEVRVEQQKQFTDNGRDLVTFYISTNVGEPLKPLTKIASGGELSRVMLALKSIFSKHQEITSIIFDEVDTGVSGRVAQAIAEKIGQIAKDSQVLVISHLPAVAAIADHHMRIEKRVTDERTVTSLQSLTLDERTEELSRMMAGEEITEITLHHAKELLLAAQSKK</sequence>
<reference evidence="13" key="1">
    <citation type="journal article" date="2019" name="Int. J. Syst. Evol. Microbiol.">
        <title>The Global Catalogue of Microorganisms (GCM) 10K type strain sequencing project: providing services to taxonomists for standard genome sequencing and annotation.</title>
        <authorList>
            <consortium name="The Broad Institute Genomics Platform"/>
            <consortium name="The Broad Institute Genome Sequencing Center for Infectious Disease"/>
            <person name="Wu L."/>
            <person name="Ma J."/>
        </authorList>
    </citation>
    <scope>NUCLEOTIDE SEQUENCE [LARGE SCALE GENOMIC DNA]</scope>
    <source>
        <strain evidence="13">CCUG 50353</strain>
    </source>
</reference>